<dbReference type="InterPro" id="IPR003959">
    <property type="entry name" value="ATPase_AAA_core"/>
</dbReference>
<dbReference type="STRING" id="502025.Hoch_1837"/>
<protein>
    <recommendedName>
        <fullName evidence="5">ATPase AAA-type core domain-containing protein</fullName>
    </recommendedName>
</protein>
<organism evidence="3 4">
    <name type="scientific">Haliangium ochraceum (strain DSM 14365 / JCM 11303 / SMP-2)</name>
    <dbReference type="NCBI Taxonomy" id="502025"/>
    <lineage>
        <taxon>Bacteria</taxon>
        <taxon>Pseudomonadati</taxon>
        <taxon>Myxococcota</taxon>
        <taxon>Polyangia</taxon>
        <taxon>Haliangiales</taxon>
        <taxon>Kofleriaceae</taxon>
        <taxon>Haliangium</taxon>
    </lineage>
</organism>
<dbReference type="HOGENOM" id="CLU_639081_0_0_7"/>
<dbReference type="eggNOG" id="COG1106">
    <property type="taxonomic scope" value="Bacteria"/>
</dbReference>
<evidence type="ECO:0000259" key="1">
    <source>
        <dbReference type="Pfam" id="PF13304"/>
    </source>
</evidence>
<dbReference type="PANTHER" id="PTHR43581:SF4">
    <property type="entry name" value="ATP_GTP PHOSPHATASE"/>
    <property type="match status" value="1"/>
</dbReference>
<dbReference type="Pfam" id="PF13476">
    <property type="entry name" value="AAA_23"/>
    <property type="match status" value="1"/>
</dbReference>
<evidence type="ECO:0000313" key="4">
    <source>
        <dbReference type="Proteomes" id="UP000001880"/>
    </source>
</evidence>
<dbReference type="InterPro" id="IPR038729">
    <property type="entry name" value="Rad50/SbcC_AAA"/>
</dbReference>
<dbReference type="Gene3D" id="3.40.50.300">
    <property type="entry name" value="P-loop containing nucleotide triphosphate hydrolases"/>
    <property type="match status" value="2"/>
</dbReference>
<dbReference type="GO" id="GO:0016887">
    <property type="term" value="F:ATP hydrolysis activity"/>
    <property type="evidence" value="ECO:0007669"/>
    <property type="project" value="InterPro"/>
</dbReference>
<name>D0LY30_HALO1</name>
<evidence type="ECO:0008006" key="5">
    <source>
        <dbReference type="Google" id="ProtNLM"/>
    </source>
</evidence>
<dbReference type="InterPro" id="IPR051396">
    <property type="entry name" value="Bact_Antivir_Def_Nuclease"/>
</dbReference>
<evidence type="ECO:0000259" key="2">
    <source>
        <dbReference type="Pfam" id="PF13476"/>
    </source>
</evidence>
<evidence type="ECO:0000313" key="3">
    <source>
        <dbReference type="EMBL" id="ACY14385.1"/>
    </source>
</evidence>
<dbReference type="GO" id="GO:0006302">
    <property type="term" value="P:double-strand break repair"/>
    <property type="evidence" value="ECO:0007669"/>
    <property type="project" value="InterPro"/>
</dbReference>
<dbReference type="SUPFAM" id="SSF52540">
    <property type="entry name" value="P-loop containing nucleoside triphosphate hydrolases"/>
    <property type="match status" value="1"/>
</dbReference>
<dbReference type="KEGG" id="hoh:Hoch_1837"/>
<dbReference type="EMBL" id="CP001804">
    <property type="protein sequence ID" value="ACY14385.1"/>
    <property type="molecule type" value="Genomic_DNA"/>
</dbReference>
<dbReference type="InterPro" id="IPR027417">
    <property type="entry name" value="P-loop_NTPase"/>
</dbReference>
<gene>
    <name evidence="3" type="ordered locus">Hoch_1837</name>
</gene>
<dbReference type="GO" id="GO:0005524">
    <property type="term" value="F:ATP binding"/>
    <property type="evidence" value="ECO:0007669"/>
    <property type="project" value="InterPro"/>
</dbReference>
<dbReference type="AlphaFoldDB" id="D0LY30"/>
<accession>D0LY30</accession>
<sequence length="456" mass="52297">MPTLRRVTVHELRNVKPGSSFSLSPKINVLLGRNGSGKTTLLRWLSDFLVGQMSDWAKESYHVKLDFSFQLEGEDVEMEVEAVHRAADVSEKERLFETLLATPSNGTGLPRDAEIRLKEFAGSRKEFRTSTQIRFAYNDRRFKLELSPQESSLFVDGELAKSVKKESETLPFWSLLVVIATPLIEEMDISLQSDLQKNSFALVKITAIFWRVYGSALRFDEGLEWLAAGMETPTMVLIDPEASPPSLKVFEDRNNIFQSAFGSLELPHDRKLPPQEITWTSNDLSFLQQAVALFEYAEAQVSLTLRGRAQNGLYRYDNLRFYFTRHDGSTFRHDDLSYGQQRLLSFLYYLALNPEFIIVDELVNGLHHAWLDECMKQIGDRQGLLTSQNPLLFDYLEFESVEDVRTRFVLCSVERDGDSEQLVWRNPSEDEARSFFTAYEAGIQHVSEILSDKGLW</sequence>
<dbReference type="OrthoDB" id="5525775at2"/>
<feature type="domain" description="Rad50/SbcC-type AAA" evidence="2">
    <location>
        <begin position="8"/>
        <end position="124"/>
    </location>
</feature>
<feature type="domain" description="ATPase AAA-type core" evidence="1">
    <location>
        <begin position="286"/>
        <end position="393"/>
    </location>
</feature>
<dbReference type="Pfam" id="PF13304">
    <property type="entry name" value="AAA_21"/>
    <property type="match status" value="1"/>
</dbReference>
<dbReference type="PANTHER" id="PTHR43581">
    <property type="entry name" value="ATP/GTP PHOSPHATASE"/>
    <property type="match status" value="1"/>
</dbReference>
<reference evidence="3 4" key="1">
    <citation type="journal article" date="2010" name="Stand. Genomic Sci.">
        <title>Complete genome sequence of Haliangium ochraceum type strain (SMP-2).</title>
        <authorList>
            <consortium name="US DOE Joint Genome Institute (JGI-PGF)"/>
            <person name="Ivanova N."/>
            <person name="Daum C."/>
            <person name="Lang E."/>
            <person name="Abt B."/>
            <person name="Kopitz M."/>
            <person name="Saunders E."/>
            <person name="Lapidus A."/>
            <person name="Lucas S."/>
            <person name="Glavina Del Rio T."/>
            <person name="Nolan M."/>
            <person name="Tice H."/>
            <person name="Copeland A."/>
            <person name="Cheng J.F."/>
            <person name="Chen F."/>
            <person name="Bruce D."/>
            <person name="Goodwin L."/>
            <person name="Pitluck S."/>
            <person name="Mavromatis K."/>
            <person name="Pati A."/>
            <person name="Mikhailova N."/>
            <person name="Chen A."/>
            <person name="Palaniappan K."/>
            <person name="Land M."/>
            <person name="Hauser L."/>
            <person name="Chang Y.J."/>
            <person name="Jeffries C.D."/>
            <person name="Detter J.C."/>
            <person name="Brettin T."/>
            <person name="Rohde M."/>
            <person name="Goker M."/>
            <person name="Bristow J."/>
            <person name="Markowitz V."/>
            <person name="Eisen J.A."/>
            <person name="Hugenholtz P."/>
            <person name="Kyrpides N.C."/>
            <person name="Klenk H.P."/>
        </authorList>
    </citation>
    <scope>NUCLEOTIDE SEQUENCE [LARGE SCALE GENOMIC DNA]</scope>
    <source>
        <strain evidence="4">DSM 14365 / CIP 107738 / JCM 11303 / AJ 13395 / SMP-2</strain>
    </source>
</reference>
<dbReference type="Proteomes" id="UP000001880">
    <property type="component" value="Chromosome"/>
</dbReference>
<keyword evidence="4" id="KW-1185">Reference proteome</keyword>
<proteinExistence type="predicted"/>